<evidence type="ECO:0000256" key="2">
    <source>
        <dbReference type="SAM" id="MobiDB-lite"/>
    </source>
</evidence>
<dbReference type="Gene3D" id="3.30.457.10">
    <property type="entry name" value="Copper amine oxidase-like, N-terminal domain"/>
    <property type="match status" value="1"/>
</dbReference>
<protein>
    <submittedName>
        <fullName evidence="5">N-acetylmuramoyl-L-alanine amidase</fullName>
        <ecNumber evidence="5">3.5.1.28</ecNumber>
    </submittedName>
</protein>
<dbReference type="PANTHER" id="PTHR30404">
    <property type="entry name" value="N-ACETYLMURAMOYL-L-ALANINE AMIDASE"/>
    <property type="match status" value="1"/>
</dbReference>
<name>A0ABW0HRZ1_9BACL</name>
<dbReference type="InterPro" id="IPR012854">
    <property type="entry name" value="Cu_amine_oxidase-like_N"/>
</dbReference>
<gene>
    <name evidence="5" type="ORF">ACFPOF_13475</name>
</gene>
<evidence type="ECO:0000259" key="4">
    <source>
        <dbReference type="SMART" id="SM00646"/>
    </source>
</evidence>
<accession>A0ABW0HRZ1</accession>
<evidence type="ECO:0000256" key="3">
    <source>
        <dbReference type="SAM" id="SignalP"/>
    </source>
</evidence>
<dbReference type="Gene3D" id="3.40.630.40">
    <property type="entry name" value="Zn-dependent exopeptidases"/>
    <property type="match status" value="1"/>
</dbReference>
<reference evidence="6" key="1">
    <citation type="journal article" date="2019" name="Int. J. Syst. Evol. Microbiol.">
        <title>The Global Catalogue of Microorganisms (GCM) 10K type strain sequencing project: providing services to taxonomists for standard genome sequencing and annotation.</title>
        <authorList>
            <consortium name="The Broad Institute Genomics Platform"/>
            <consortium name="The Broad Institute Genome Sequencing Center for Infectious Disease"/>
            <person name="Wu L."/>
            <person name="Ma J."/>
        </authorList>
    </citation>
    <scope>NUCLEOTIDE SEQUENCE [LARGE SCALE GENOMIC DNA]</scope>
    <source>
        <strain evidence="6">CGMCC 1.18575</strain>
    </source>
</reference>
<evidence type="ECO:0000256" key="1">
    <source>
        <dbReference type="ARBA" id="ARBA00022801"/>
    </source>
</evidence>
<organism evidence="5 6">
    <name type="scientific">Cohnella soli</name>
    <dbReference type="NCBI Taxonomy" id="425005"/>
    <lineage>
        <taxon>Bacteria</taxon>
        <taxon>Bacillati</taxon>
        <taxon>Bacillota</taxon>
        <taxon>Bacilli</taxon>
        <taxon>Bacillales</taxon>
        <taxon>Paenibacillaceae</taxon>
        <taxon>Cohnella</taxon>
    </lineage>
</organism>
<keyword evidence="6" id="KW-1185">Reference proteome</keyword>
<dbReference type="CDD" id="cd02696">
    <property type="entry name" value="MurNAc-LAA"/>
    <property type="match status" value="1"/>
</dbReference>
<proteinExistence type="predicted"/>
<keyword evidence="1 5" id="KW-0378">Hydrolase</keyword>
<comment type="caution">
    <text evidence="5">The sequence shown here is derived from an EMBL/GenBank/DDBJ whole genome shotgun (WGS) entry which is preliminary data.</text>
</comment>
<feature type="compositionally biased region" description="Gly residues" evidence="2">
    <location>
        <begin position="153"/>
        <end position="181"/>
    </location>
</feature>
<feature type="compositionally biased region" description="Low complexity" evidence="2">
    <location>
        <begin position="182"/>
        <end position="195"/>
    </location>
</feature>
<evidence type="ECO:0000313" key="5">
    <source>
        <dbReference type="EMBL" id="MFC5403749.1"/>
    </source>
</evidence>
<feature type="region of interest" description="Disordered" evidence="2">
    <location>
        <begin position="153"/>
        <end position="212"/>
    </location>
</feature>
<sequence length="514" mass="55393">MRKWIVLLFVATGMLLLSAGIASAAKADTKVVPQLVLDGIALQPPMPPILIDNRTLIPARVAIESLGYKVDYNNEKRQVTVSGGSQKLIMTIDNKTAYFNDKPIVMDVAPMLMKQNTNTYTFIPLNLLKISFGLEVTWDNDIKAAFIYTDGGTGGKPGNGNSGNGNTGNNGNGNNGNGNTGNNGNSGTDDPGTTPDPKPTDPAEGTEGGEVVKPPVIIGNLHSIAYEPDIITVSYDGFVAPTVSTLDNPKRLVFDLPSVQYASDFTPTVDFIGGFPGKIDVPDHLALTSVRFSLFGDKVKAPRIVLDLKQTWGYEIVNDPSAGLMRILLKQPTPDKSKFTVVLDAGHGGSDPGASSLSKRPEKEFNLSVILKVQAILVADQRLNIVMTRSGDTYPSLADRYNLANSIKADLFVSVHGNSYTAATNGTETYYTREESRAFADLMHSVFAPATGLKNNGVRQKSLAVTRETKMPAILLEVGYLSSKIDEPQMWNDEFQNRVAAAIAQGIKMQLKLI</sequence>
<dbReference type="Proteomes" id="UP001596113">
    <property type="component" value="Unassembled WGS sequence"/>
</dbReference>
<feature type="domain" description="MurNAc-LAA" evidence="4">
    <location>
        <begin position="401"/>
        <end position="508"/>
    </location>
</feature>
<dbReference type="EC" id="3.5.1.28" evidence="5"/>
<dbReference type="EMBL" id="JBHSMI010000025">
    <property type="protein sequence ID" value="MFC5403749.1"/>
    <property type="molecule type" value="Genomic_DNA"/>
</dbReference>
<dbReference type="SUPFAM" id="SSF55383">
    <property type="entry name" value="Copper amine oxidase, domain N"/>
    <property type="match status" value="1"/>
</dbReference>
<dbReference type="Pfam" id="PF01520">
    <property type="entry name" value="Amidase_3"/>
    <property type="match status" value="1"/>
</dbReference>
<dbReference type="SUPFAM" id="SSF53187">
    <property type="entry name" value="Zn-dependent exopeptidases"/>
    <property type="match status" value="1"/>
</dbReference>
<dbReference type="PANTHER" id="PTHR30404:SF0">
    <property type="entry name" value="N-ACETYLMURAMOYL-L-ALANINE AMIDASE AMIC"/>
    <property type="match status" value="1"/>
</dbReference>
<dbReference type="InterPro" id="IPR050695">
    <property type="entry name" value="N-acetylmuramoyl_amidase_3"/>
</dbReference>
<dbReference type="GO" id="GO:0008745">
    <property type="term" value="F:N-acetylmuramoyl-L-alanine amidase activity"/>
    <property type="evidence" value="ECO:0007669"/>
    <property type="project" value="UniProtKB-EC"/>
</dbReference>
<dbReference type="RefSeq" id="WP_378133410.1">
    <property type="nucleotide sequence ID" value="NZ_JBHSMI010000025.1"/>
</dbReference>
<feature type="signal peptide" evidence="3">
    <location>
        <begin position="1"/>
        <end position="24"/>
    </location>
</feature>
<dbReference type="Gene3D" id="2.60.40.3500">
    <property type="match status" value="1"/>
</dbReference>
<dbReference type="SMART" id="SM00646">
    <property type="entry name" value="Ami_3"/>
    <property type="match status" value="1"/>
</dbReference>
<keyword evidence="3" id="KW-0732">Signal</keyword>
<dbReference type="InterPro" id="IPR036582">
    <property type="entry name" value="Mao_N_sf"/>
</dbReference>
<dbReference type="Pfam" id="PF07833">
    <property type="entry name" value="Cu_amine_oxidN1"/>
    <property type="match status" value="1"/>
</dbReference>
<feature type="chain" id="PRO_5046321132" evidence="3">
    <location>
        <begin position="25"/>
        <end position="514"/>
    </location>
</feature>
<dbReference type="InterPro" id="IPR002508">
    <property type="entry name" value="MurNAc-LAA_cat"/>
</dbReference>
<evidence type="ECO:0000313" key="6">
    <source>
        <dbReference type="Proteomes" id="UP001596113"/>
    </source>
</evidence>